<dbReference type="PANTHER" id="PTHR13040">
    <property type="entry name" value="AUTOPHAGY PROTEIN 5"/>
    <property type="match status" value="1"/>
</dbReference>
<dbReference type="GO" id="GO:0034274">
    <property type="term" value="C:Atg12-Atg5-Atg16 complex"/>
    <property type="evidence" value="ECO:0007669"/>
    <property type="project" value="TreeGrafter"/>
</dbReference>
<dbReference type="GO" id="GO:0019776">
    <property type="term" value="F:Atg8-family ligase activity"/>
    <property type="evidence" value="ECO:0007669"/>
    <property type="project" value="TreeGrafter"/>
</dbReference>
<comment type="caution">
    <text evidence="4">The sequence shown here is derived from an EMBL/GenBank/DDBJ whole genome shotgun (WGS) entry which is preliminary data.</text>
</comment>
<dbReference type="PANTHER" id="PTHR13040:SF2">
    <property type="entry name" value="AUTOPHAGY PROTEIN 5"/>
    <property type="match status" value="1"/>
</dbReference>
<keyword evidence="5" id="KW-1185">Reference proteome</keyword>
<keyword evidence="1" id="KW-0472">Membrane</keyword>
<comment type="similarity">
    <text evidence="1">Belongs to the ATG5 family.</text>
</comment>
<dbReference type="AlphaFoldDB" id="A0A8S1MHS7"/>
<dbReference type="Pfam" id="PF20638">
    <property type="entry name" value="ATG5_UblA"/>
    <property type="match status" value="1"/>
</dbReference>
<evidence type="ECO:0000313" key="5">
    <source>
        <dbReference type="Proteomes" id="UP000692954"/>
    </source>
</evidence>
<organism evidence="4 5">
    <name type="scientific">Paramecium sonneborni</name>
    <dbReference type="NCBI Taxonomy" id="65129"/>
    <lineage>
        <taxon>Eukaryota</taxon>
        <taxon>Sar</taxon>
        <taxon>Alveolata</taxon>
        <taxon>Ciliophora</taxon>
        <taxon>Intramacronucleata</taxon>
        <taxon>Oligohymenophorea</taxon>
        <taxon>Peniculida</taxon>
        <taxon>Parameciidae</taxon>
        <taxon>Paramecium</taxon>
    </lineage>
</organism>
<dbReference type="GO" id="GO:0044233">
    <property type="term" value="C:mitochondria-associated endoplasmic reticulum membrane contact site"/>
    <property type="evidence" value="ECO:0007669"/>
    <property type="project" value="TreeGrafter"/>
</dbReference>
<sequence>MNAQQYQQEIWNMKVSVKISLQNSNILPMYIQIHRQHYLLFYYQQIHDVQINKKIQHFDSCQDNKINQISLQFKNIILPYQIPFGVLVDLYYSQDPFTPMELILIYQKETYFIDLEDEIKNQIKFNLKQAAFGRYNHEGYGTPLKNLTQYMSINDEKQALKQIKSFENKEDLYKYYRKIFESPKTKRFQLPIRIYFKKGGHFQTVIELKDQQQTIGQALDTKLQGTKYIFNGLPLNINIPALDFYDCLYSIDGFCYFVCE</sequence>
<comment type="subcellular location">
    <subcellularLocation>
        <location evidence="1">Preautophagosomal structure membrane</location>
        <topology evidence="1">Peripheral membrane protein</topology>
    </subcellularLocation>
</comment>
<dbReference type="Proteomes" id="UP000692954">
    <property type="component" value="Unassembled WGS sequence"/>
</dbReference>
<gene>
    <name evidence="4" type="ORF">PSON_ATCC_30995.1.T0320305</name>
</gene>
<dbReference type="GO" id="GO:0006995">
    <property type="term" value="P:cellular response to nitrogen starvation"/>
    <property type="evidence" value="ECO:0007669"/>
    <property type="project" value="TreeGrafter"/>
</dbReference>
<evidence type="ECO:0000259" key="2">
    <source>
        <dbReference type="Pfam" id="PF04106"/>
    </source>
</evidence>
<feature type="domain" description="Autophagy protein ATG5 UblB" evidence="2">
    <location>
        <begin position="190"/>
        <end position="258"/>
    </location>
</feature>
<dbReference type="InterPro" id="IPR007239">
    <property type="entry name" value="Atg5"/>
</dbReference>
<dbReference type="InterPro" id="IPR048939">
    <property type="entry name" value="ATG5_UblA"/>
</dbReference>
<comment type="function">
    <text evidence="1">Involved in autophagic vesicle formation.</text>
</comment>
<dbReference type="Pfam" id="PF04106">
    <property type="entry name" value="ATG5_UblB"/>
    <property type="match status" value="1"/>
</dbReference>
<keyword evidence="1" id="KW-1017">Isopeptide bond</keyword>
<protein>
    <recommendedName>
        <fullName evidence="1">Autophagy protein 5</fullName>
    </recommendedName>
</protein>
<dbReference type="GO" id="GO:0034727">
    <property type="term" value="P:piecemeal microautophagy of the nucleus"/>
    <property type="evidence" value="ECO:0007669"/>
    <property type="project" value="TreeGrafter"/>
</dbReference>
<reference evidence="4" key="1">
    <citation type="submission" date="2021-01" db="EMBL/GenBank/DDBJ databases">
        <authorList>
            <consortium name="Genoscope - CEA"/>
            <person name="William W."/>
        </authorList>
    </citation>
    <scope>NUCLEOTIDE SEQUENCE</scope>
</reference>
<dbReference type="GO" id="GO:0000422">
    <property type="term" value="P:autophagy of mitochondrion"/>
    <property type="evidence" value="ECO:0007669"/>
    <property type="project" value="TreeGrafter"/>
</dbReference>
<name>A0A8S1MHS7_9CILI</name>
<dbReference type="EMBL" id="CAJJDN010000032">
    <property type="protein sequence ID" value="CAD8074844.1"/>
    <property type="molecule type" value="Genomic_DNA"/>
</dbReference>
<proteinExistence type="inferred from homology"/>
<evidence type="ECO:0000256" key="1">
    <source>
        <dbReference type="RuleBase" id="RU361202"/>
    </source>
</evidence>
<dbReference type="FunFam" id="3.10.20.90:FF:000702">
    <property type="entry name" value="Autophagy protein 5"/>
    <property type="match status" value="1"/>
</dbReference>
<dbReference type="OrthoDB" id="272162at2759"/>
<comment type="subunit">
    <text evidence="1">Conjugated with ATG12.</text>
</comment>
<keyword evidence="1" id="KW-0072">Autophagy</keyword>
<accession>A0A8S1MHS7</accession>
<keyword evidence="1" id="KW-0832">Ubl conjugation</keyword>
<feature type="domain" description="Autophagy protein ATG5 UblA" evidence="3">
    <location>
        <begin position="10"/>
        <end position="103"/>
    </location>
</feature>
<evidence type="ECO:0000259" key="3">
    <source>
        <dbReference type="Pfam" id="PF20638"/>
    </source>
</evidence>
<evidence type="ECO:0000313" key="4">
    <source>
        <dbReference type="EMBL" id="CAD8074844.1"/>
    </source>
</evidence>
<dbReference type="InterPro" id="IPR048318">
    <property type="entry name" value="ATG5_UblB"/>
</dbReference>
<dbReference type="GO" id="GO:0061908">
    <property type="term" value="C:phagophore"/>
    <property type="evidence" value="ECO:0007669"/>
    <property type="project" value="TreeGrafter"/>
</dbReference>
<dbReference type="GO" id="GO:0034045">
    <property type="term" value="C:phagophore assembly site membrane"/>
    <property type="evidence" value="ECO:0007669"/>
    <property type="project" value="UniProtKB-SubCell"/>
</dbReference>
<dbReference type="GO" id="GO:0005776">
    <property type="term" value="C:autophagosome"/>
    <property type="evidence" value="ECO:0007669"/>
    <property type="project" value="TreeGrafter"/>
</dbReference>